<name>A0A3B1D1J2_9ZZZZ</name>
<dbReference type="InterPro" id="IPR002586">
    <property type="entry name" value="CobQ/CobB/MinD/ParA_Nub-bd_dom"/>
</dbReference>
<dbReference type="PANTHER" id="PTHR21343">
    <property type="entry name" value="DETHIOBIOTIN SYNTHETASE"/>
    <property type="match status" value="1"/>
</dbReference>
<dbReference type="InterPro" id="IPR027417">
    <property type="entry name" value="P-loop_NTPase"/>
</dbReference>
<keyword evidence="2" id="KW-0169">Cobalamin biosynthesis</keyword>
<dbReference type="InterPro" id="IPR004459">
    <property type="entry name" value="CobQ_synth"/>
</dbReference>
<dbReference type="InterPro" id="IPR029062">
    <property type="entry name" value="Class_I_gatase-like"/>
</dbReference>
<proteinExistence type="inferred from homology"/>
<keyword evidence="3" id="KW-0315">Glutamine amidotransferase</keyword>
<dbReference type="InterPro" id="IPR011698">
    <property type="entry name" value="GATase_3"/>
</dbReference>
<feature type="domain" description="CobB/CobQ-like glutamine amidotransferase" evidence="5">
    <location>
        <begin position="258"/>
        <end position="450"/>
    </location>
</feature>
<dbReference type="NCBIfam" id="NF001989">
    <property type="entry name" value="PRK00784.1"/>
    <property type="match status" value="1"/>
</dbReference>
<dbReference type="InterPro" id="IPR047045">
    <property type="entry name" value="CobQ_N"/>
</dbReference>
<dbReference type="CDD" id="cd05389">
    <property type="entry name" value="CobQ_N"/>
    <property type="match status" value="1"/>
</dbReference>
<evidence type="ECO:0000256" key="3">
    <source>
        <dbReference type="ARBA" id="ARBA00022962"/>
    </source>
</evidence>
<dbReference type="UniPathway" id="UPA00148"/>
<reference evidence="6" key="1">
    <citation type="submission" date="2018-06" db="EMBL/GenBank/DDBJ databases">
        <authorList>
            <person name="Zhirakovskaya E."/>
        </authorList>
    </citation>
    <scope>NUCLEOTIDE SEQUENCE</scope>
</reference>
<dbReference type="SUPFAM" id="SSF52540">
    <property type="entry name" value="P-loop containing nucleoside triphosphate hydrolases"/>
    <property type="match status" value="1"/>
</dbReference>
<dbReference type="Pfam" id="PF01656">
    <property type="entry name" value="CbiA"/>
    <property type="match status" value="1"/>
</dbReference>
<accession>A0A3B1D1J2</accession>
<evidence type="ECO:0000256" key="2">
    <source>
        <dbReference type="ARBA" id="ARBA00022573"/>
    </source>
</evidence>
<organism evidence="6">
    <name type="scientific">hydrothermal vent metagenome</name>
    <dbReference type="NCBI Taxonomy" id="652676"/>
    <lineage>
        <taxon>unclassified sequences</taxon>
        <taxon>metagenomes</taxon>
        <taxon>ecological metagenomes</taxon>
    </lineage>
</organism>
<feature type="domain" description="CobQ/CobB/MinD/ParA nucleotide binding" evidence="4">
    <location>
        <begin position="8"/>
        <end position="240"/>
    </location>
</feature>
<gene>
    <name evidence="6" type="ORF">MNBD_NITROSPIRAE01-75</name>
</gene>
<dbReference type="SUPFAM" id="SSF52317">
    <property type="entry name" value="Class I glutamine amidotransferase-like"/>
    <property type="match status" value="1"/>
</dbReference>
<keyword evidence="6" id="KW-0436">Ligase</keyword>
<comment type="pathway">
    <text evidence="1">Cofactor biosynthesis; adenosylcobalamin biosynthesis.</text>
</comment>
<dbReference type="CDD" id="cd01750">
    <property type="entry name" value="GATase1_CobQ"/>
    <property type="match status" value="1"/>
</dbReference>
<protein>
    <submittedName>
        <fullName evidence="6">Cobyric acid synthase</fullName>
        <ecNumber evidence="6">6.3.5.10</ecNumber>
    </submittedName>
</protein>
<evidence type="ECO:0000313" key="6">
    <source>
        <dbReference type="EMBL" id="VAX29868.1"/>
    </source>
</evidence>
<dbReference type="NCBIfam" id="TIGR00313">
    <property type="entry name" value="cobQ"/>
    <property type="match status" value="1"/>
</dbReference>
<dbReference type="Gene3D" id="3.40.50.300">
    <property type="entry name" value="P-loop containing nucleotide triphosphate hydrolases"/>
    <property type="match status" value="1"/>
</dbReference>
<dbReference type="GO" id="GO:0009236">
    <property type="term" value="P:cobalamin biosynthetic process"/>
    <property type="evidence" value="ECO:0007669"/>
    <property type="project" value="UniProtKB-UniPathway"/>
</dbReference>
<dbReference type="PANTHER" id="PTHR21343:SF1">
    <property type="entry name" value="COBYRIC ACID SYNTHASE"/>
    <property type="match status" value="1"/>
</dbReference>
<dbReference type="EMBL" id="UOGF01000056">
    <property type="protein sequence ID" value="VAX29868.1"/>
    <property type="molecule type" value="Genomic_DNA"/>
</dbReference>
<dbReference type="EC" id="6.3.5.10" evidence="6"/>
<evidence type="ECO:0000259" key="5">
    <source>
        <dbReference type="Pfam" id="PF07685"/>
    </source>
</evidence>
<dbReference type="AlphaFoldDB" id="A0A3B1D1J2"/>
<dbReference type="HAMAP" id="MF_00028">
    <property type="entry name" value="CobQ"/>
    <property type="match status" value="1"/>
</dbReference>
<evidence type="ECO:0000259" key="4">
    <source>
        <dbReference type="Pfam" id="PF01656"/>
    </source>
</evidence>
<dbReference type="Gene3D" id="3.40.50.880">
    <property type="match status" value="1"/>
</dbReference>
<dbReference type="InterPro" id="IPR033949">
    <property type="entry name" value="CobQ_GATase1"/>
</dbReference>
<dbReference type="PROSITE" id="PS51274">
    <property type="entry name" value="GATASE_COBBQ"/>
    <property type="match status" value="1"/>
</dbReference>
<dbReference type="GO" id="GO:0051921">
    <property type="term" value="F:adenosylcobyric acid synthase (glutamine-hydrolyzing) activity"/>
    <property type="evidence" value="ECO:0007669"/>
    <property type="project" value="UniProtKB-EC"/>
</dbReference>
<dbReference type="Pfam" id="PF07685">
    <property type="entry name" value="GATase_3"/>
    <property type="match status" value="1"/>
</dbReference>
<evidence type="ECO:0000256" key="1">
    <source>
        <dbReference type="ARBA" id="ARBA00004953"/>
    </source>
</evidence>
<sequence length="524" mass="57439">MNKKPKFLMIQGTGSHVGKSVITAALCRIFANKGLRVAPFKAQNMALNSYVTVDGCEVGRSTALQAKAARTALRVEMNPILLKPTADKNAQLILNGKPYADVTAFEQFHENKSLRALKWDAVREALSALAEDYDLIVIEGAGSPAEVNLREFDIVNMAVARHTGAPVLLVTDIDKGGSLASLVGTLALLPEEERAHVQGFIFNKFRGDPRLFDAAIAFMTNKTGCATLGLVPFDAKLNLMEEDALRWESHVNGEPDIDIAIIAHPYLSNFTDLDPLTLEPGLMLRFVRSVAQLGQPDVVILPGSKNTMGDLQQLKDSGLASRIQNLAKTGVPIVGICGGYQMLGQQLFDPDKVESSQGVLEGLTLLDIVTEFQKEKITRQVKLHLSGQPPFFEDADEVVAGYEIHCGVSRCPATINNPAFFNPLSQEEEGCVSDDGLIFGTALHGLFENDLFRRRFVNVLRKRKGLLPLPNPIISFREREEEQIEGWATFVAAHLDLEKLEMIMDDFNEGFGAARGHFAPIFVS</sequence>